<name>A0AAU7VPL2_9FIRM</name>
<gene>
    <name evidence="4" type="ORF">PRVXT_001055</name>
</gene>
<dbReference type="SUPFAM" id="SSF53850">
    <property type="entry name" value="Periplasmic binding protein-like II"/>
    <property type="match status" value="1"/>
</dbReference>
<dbReference type="InterPro" id="IPR030678">
    <property type="entry name" value="Peptide/Ni-bd"/>
</dbReference>
<dbReference type="RefSeq" id="WP_350344629.1">
    <property type="nucleotide sequence ID" value="NZ_CP158367.1"/>
</dbReference>
<dbReference type="EMBL" id="CP158367">
    <property type="protein sequence ID" value="XBX75894.1"/>
    <property type="molecule type" value="Genomic_DNA"/>
</dbReference>
<feature type="domain" description="Solute-binding protein family 5" evidence="3">
    <location>
        <begin position="80"/>
        <end position="426"/>
    </location>
</feature>
<dbReference type="PANTHER" id="PTHR30290:SF64">
    <property type="entry name" value="ABC TRANSPORTER PERIPLASMIC BINDING PROTEIN"/>
    <property type="match status" value="1"/>
</dbReference>
<reference evidence="4" key="1">
    <citation type="journal article" date="2013" name="Extremophiles">
        <title>Proteinivorax tanatarense gen. nov., sp. nov., an anaerobic, haloalkaliphilic, proteolytic bacterium isolated from a decaying algal bloom, and proposal of Proteinivoraceae fam. nov.</title>
        <authorList>
            <person name="Kevbrin V."/>
            <person name="Boltyanskaya Y."/>
            <person name="Zhilina T."/>
            <person name="Kolganova T."/>
            <person name="Lavrentjeva E."/>
            <person name="Kuznetsov B."/>
        </authorList>
    </citation>
    <scope>NUCLEOTIDE SEQUENCE</scope>
    <source>
        <strain evidence="4">Z-910T</strain>
    </source>
</reference>
<evidence type="ECO:0000313" key="4">
    <source>
        <dbReference type="EMBL" id="XBX75894.1"/>
    </source>
</evidence>
<feature type="chain" id="PRO_5043706111" evidence="2">
    <location>
        <begin position="26"/>
        <end position="509"/>
    </location>
</feature>
<evidence type="ECO:0000256" key="2">
    <source>
        <dbReference type="SAM" id="SignalP"/>
    </source>
</evidence>
<dbReference type="Gene3D" id="3.40.190.10">
    <property type="entry name" value="Periplasmic binding protein-like II"/>
    <property type="match status" value="1"/>
</dbReference>
<dbReference type="GO" id="GO:0015833">
    <property type="term" value="P:peptide transport"/>
    <property type="evidence" value="ECO:0007669"/>
    <property type="project" value="TreeGrafter"/>
</dbReference>
<dbReference type="InterPro" id="IPR000914">
    <property type="entry name" value="SBP_5_dom"/>
</dbReference>
<evidence type="ECO:0000259" key="3">
    <source>
        <dbReference type="Pfam" id="PF00496"/>
    </source>
</evidence>
<sequence>MIKRVLAMVLTICVMLFGLVACGEAEDVKISESAEGELPTIKLAGGDWGYPSPFLHYPRGPGGFKMQMIFDSLLERGEDEIIPWLGKDWEISEDGKVITFVLEEEVYWHDGEKLDADDVKFSFDYFAEHSPVWNPVKIGGEPFIKEVKAVDENKVEFHLLEKNATALNVIGGVRIIPKHIWKDVEEPNSFESEKAVIGSGPYVLTDYSKEHETYEFTAFENFWGPKQKVERVQFVPVSDDVMAFENNDIDVITISSDLKERYEGKEEIEIVENPGFWGYRMVFNYERIPEFQDLEVRQAFAYGIDREEILERVGRGAGVVGSMGYLPVDHVMYNDNVKKYQYDPDKALKLLDDKNLELDLVIGDGTQEVRMAELIQLQLEKIGVDITVRSMDMKSRDDALRSGDYDILITGHGGWGSDPDSLRSRMVIDGYYNEEISELGQKQLIEIDPAKRENIVFELQELIAKDVPMIPIFQRRDYTVYRKDDYTGWMHMFDHHNMTHGKLSYLKWE</sequence>
<dbReference type="AlphaFoldDB" id="A0AAU7VPL2"/>
<feature type="signal peptide" evidence="2">
    <location>
        <begin position="1"/>
        <end position="25"/>
    </location>
</feature>
<dbReference type="Pfam" id="PF00496">
    <property type="entry name" value="SBP_bac_5"/>
    <property type="match status" value="1"/>
</dbReference>
<keyword evidence="1 2" id="KW-0732">Signal</keyword>
<accession>A0AAU7VPL2</accession>
<dbReference type="Gene3D" id="3.10.105.10">
    <property type="entry name" value="Dipeptide-binding Protein, Domain 3"/>
    <property type="match status" value="1"/>
</dbReference>
<dbReference type="GO" id="GO:0042597">
    <property type="term" value="C:periplasmic space"/>
    <property type="evidence" value="ECO:0007669"/>
    <property type="project" value="UniProtKB-ARBA"/>
</dbReference>
<dbReference type="InterPro" id="IPR039424">
    <property type="entry name" value="SBP_5"/>
</dbReference>
<dbReference type="GO" id="GO:1904680">
    <property type="term" value="F:peptide transmembrane transporter activity"/>
    <property type="evidence" value="ECO:0007669"/>
    <property type="project" value="TreeGrafter"/>
</dbReference>
<dbReference type="PIRSF" id="PIRSF002741">
    <property type="entry name" value="MppA"/>
    <property type="match status" value="1"/>
</dbReference>
<dbReference type="Gene3D" id="3.90.76.10">
    <property type="entry name" value="Dipeptide-binding Protein, Domain 1"/>
    <property type="match status" value="1"/>
</dbReference>
<organism evidence="4">
    <name type="scientific">Proteinivorax tanatarense</name>
    <dbReference type="NCBI Taxonomy" id="1260629"/>
    <lineage>
        <taxon>Bacteria</taxon>
        <taxon>Bacillati</taxon>
        <taxon>Bacillota</taxon>
        <taxon>Clostridia</taxon>
        <taxon>Eubacteriales</taxon>
        <taxon>Proteinivoracaceae</taxon>
        <taxon>Proteinivorax</taxon>
    </lineage>
</organism>
<proteinExistence type="predicted"/>
<dbReference type="PANTHER" id="PTHR30290">
    <property type="entry name" value="PERIPLASMIC BINDING COMPONENT OF ABC TRANSPORTER"/>
    <property type="match status" value="1"/>
</dbReference>
<evidence type="ECO:0000256" key="1">
    <source>
        <dbReference type="ARBA" id="ARBA00022729"/>
    </source>
</evidence>
<reference evidence="4" key="2">
    <citation type="submission" date="2024-06" db="EMBL/GenBank/DDBJ databases">
        <authorList>
            <person name="Petrova K.O."/>
            <person name="Toshchakov S.V."/>
            <person name="Boltjanskaja Y.V."/>
            <person name="Kevbrin V."/>
        </authorList>
    </citation>
    <scope>NUCLEOTIDE SEQUENCE</scope>
    <source>
        <strain evidence="4">Z-910T</strain>
    </source>
</reference>
<dbReference type="PROSITE" id="PS51257">
    <property type="entry name" value="PROKAR_LIPOPROTEIN"/>
    <property type="match status" value="1"/>
</dbReference>
<protein>
    <submittedName>
        <fullName evidence="4">ABC transporter substrate-binding protein</fullName>
    </submittedName>
</protein>
<dbReference type="GO" id="GO:0043190">
    <property type="term" value="C:ATP-binding cassette (ABC) transporter complex"/>
    <property type="evidence" value="ECO:0007669"/>
    <property type="project" value="InterPro"/>
</dbReference>
<dbReference type="CDD" id="cd08520">
    <property type="entry name" value="PBP2_NikA_DppA_OppA_like_21"/>
    <property type="match status" value="1"/>
</dbReference>